<evidence type="ECO:0000313" key="14">
    <source>
        <dbReference type="Proteomes" id="UP000027361"/>
    </source>
</evidence>
<feature type="compositionally biased region" description="Low complexity" evidence="11">
    <location>
        <begin position="123"/>
        <end position="146"/>
    </location>
</feature>
<dbReference type="Gene3D" id="1.10.1320.10">
    <property type="entry name" value="DNA-directed RNA polymerase, N-terminal domain"/>
    <property type="match status" value="1"/>
</dbReference>
<dbReference type="EMBL" id="JMSN01000027">
    <property type="protein sequence ID" value="KDN47945.1"/>
    <property type="molecule type" value="Genomic_DNA"/>
</dbReference>
<comment type="catalytic activity">
    <reaction evidence="9 10">
        <text>RNA(n) + a ribonucleoside 5'-triphosphate = RNA(n+1) + diphosphate</text>
        <dbReference type="Rhea" id="RHEA:21248"/>
        <dbReference type="Rhea" id="RHEA-COMP:14527"/>
        <dbReference type="Rhea" id="RHEA-COMP:17342"/>
        <dbReference type="ChEBI" id="CHEBI:33019"/>
        <dbReference type="ChEBI" id="CHEBI:61557"/>
        <dbReference type="ChEBI" id="CHEBI:140395"/>
        <dbReference type="EC" id="2.7.7.6"/>
    </reaction>
</comment>
<dbReference type="InterPro" id="IPR002092">
    <property type="entry name" value="DNA-dir_Rpol_phage-type"/>
</dbReference>
<feature type="region of interest" description="Disordered" evidence="11">
    <location>
        <begin position="54"/>
        <end position="149"/>
    </location>
</feature>
<comment type="subcellular location">
    <subcellularLocation>
        <location evidence="1">Mitochondrion</location>
    </subcellularLocation>
</comment>
<dbReference type="SMART" id="SM01311">
    <property type="entry name" value="RPOL_N"/>
    <property type="match status" value="1"/>
</dbReference>
<dbReference type="InterPro" id="IPR046950">
    <property type="entry name" value="DNA-dir_Rpol_C_phage-type"/>
</dbReference>
<feature type="region of interest" description="Disordered" evidence="11">
    <location>
        <begin position="454"/>
        <end position="504"/>
    </location>
</feature>
<dbReference type="PROSITE" id="PS00900">
    <property type="entry name" value="RNA_POL_PHAGE_1"/>
    <property type="match status" value="1"/>
</dbReference>
<evidence type="ECO:0000256" key="2">
    <source>
        <dbReference type="ARBA" id="ARBA00009493"/>
    </source>
</evidence>
<evidence type="ECO:0000256" key="11">
    <source>
        <dbReference type="SAM" id="MobiDB-lite"/>
    </source>
</evidence>
<feature type="compositionally biased region" description="Polar residues" evidence="11">
    <location>
        <begin position="481"/>
        <end position="491"/>
    </location>
</feature>
<evidence type="ECO:0000256" key="4">
    <source>
        <dbReference type="ARBA" id="ARBA00022679"/>
    </source>
</evidence>
<comment type="caution">
    <text evidence="13">The sequence shown here is derived from an EMBL/GenBank/DDBJ whole genome shotgun (WGS) entry which is preliminary data.</text>
</comment>
<dbReference type="Gene3D" id="1.10.287.260">
    <property type="match status" value="1"/>
</dbReference>
<feature type="compositionally biased region" description="Polar residues" evidence="11">
    <location>
        <begin position="74"/>
        <end position="96"/>
    </location>
</feature>
<dbReference type="PANTHER" id="PTHR10102:SF0">
    <property type="entry name" value="DNA-DIRECTED RNA POLYMERASE, MITOCHONDRIAL"/>
    <property type="match status" value="1"/>
</dbReference>
<feature type="compositionally biased region" description="Basic and acidic residues" evidence="11">
    <location>
        <begin position="458"/>
        <end position="476"/>
    </location>
</feature>
<feature type="region of interest" description="Disordered" evidence="11">
    <location>
        <begin position="382"/>
        <end position="401"/>
    </location>
</feature>
<evidence type="ECO:0000256" key="3">
    <source>
        <dbReference type="ARBA" id="ARBA00022478"/>
    </source>
</evidence>
<name>A0A066WB02_TILAU</name>
<dbReference type="GO" id="GO:0034245">
    <property type="term" value="C:mitochondrial DNA-directed RNA polymerase complex"/>
    <property type="evidence" value="ECO:0007669"/>
    <property type="project" value="TreeGrafter"/>
</dbReference>
<dbReference type="GeneID" id="25263187"/>
<keyword evidence="3 10" id="KW-0240">DNA-directed RNA polymerase</keyword>
<dbReference type="FunFam" id="1.10.150.20:FF:000041">
    <property type="entry name" value="DNA-directed RNA polymerase"/>
    <property type="match status" value="1"/>
</dbReference>
<dbReference type="PANTHER" id="PTHR10102">
    <property type="entry name" value="DNA-DIRECTED RNA POLYMERASE, MITOCHONDRIAL"/>
    <property type="match status" value="1"/>
</dbReference>
<dbReference type="GO" id="GO:0003899">
    <property type="term" value="F:DNA-directed RNA polymerase activity"/>
    <property type="evidence" value="ECO:0007669"/>
    <property type="project" value="UniProtKB-EC"/>
</dbReference>
<evidence type="ECO:0000256" key="1">
    <source>
        <dbReference type="ARBA" id="ARBA00004173"/>
    </source>
</evidence>
<dbReference type="OMA" id="RWMWDWY"/>
<feature type="compositionally biased region" description="Acidic residues" evidence="11">
    <location>
        <begin position="1509"/>
        <end position="1524"/>
    </location>
</feature>
<dbReference type="Proteomes" id="UP000027361">
    <property type="component" value="Unassembled WGS sequence"/>
</dbReference>
<evidence type="ECO:0000259" key="12">
    <source>
        <dbReference type="SMART" id="SM01311"/>
    </source>
</evidence>
<gene>
    <name evidence="13" type="ORF">K437DRAFT_245773</name>
</gene>
<dbReference type="InterPro" id="IPR037159">
    <property type="entry name" value="RNA_POL_N_sf"/>
</dbReference>
<keyword evidence="8 10" id="KW-0804">Transcription</keyword>
<evidence type="ECO:0000256" key="8">
    <source>
        <dbReference type="ARBA" id="ARBA00023163"/>
    </source>
</evidence>
<dbReference type="PROSITE" id="PS00489">
    <property type="entry name" value="RNA_POL_PHAGE_2"/>
    <property type="match status" value="1"/>
</dbReference>
<dbReference type="EC" id="2.7.7.6" evidence="10"/>
<dbReference type="InterPro" id="IPR029262">
    <property type="entry name" value="RPOL_N"/>
</dbReference>
<keyword evidence="5 10" id="KW-0548">Nucleotidyltransferase</keyword>
<dbReference type="SUPFAM" id="SSF56672">
    <property type="entry name" value="DNA/RNA polymerases"/>
    <property type="match status" value="1"/>
</dbReference>
<proteinExistence type="inferred from homology"/>
<feature type="domain" description="DNA-directed RNA polymerase N-terminal" evidence="12">
    <location>
        <begin position="535"/>
        <end position="919"/>
    </location>
</feature>
<keyword evidence="14" id="KW-1185">Reference proteome</keyword>
<evidence type="ECO:0000256" key="7">
    <source>
        <dbReference type="ARBA" id="ARBA00023128"/>
    </source>
</evidence>
<feature type="region of interest" description="Disordered" evidence="11">
    <location>
        <begin position="1495"/>
        <end position="1538"/>
    </location>
</feature>
<dbReference type="Pfam" id="PF00940">
    <property type="entry name" value="RNA_pol"/>
    <property type="match status" value="1"/>
</dbReference>
<keyword evidence="6" id="KW-0809">Transit peptide</keyword>
<dbReference type="FunCoup" id="A0A066WB02">
    <property type="interactions" value="118"/>
</dbReference>
<dbReference type="OrthoDB" id="276422at2759"/>
<dbReference type="STRING" id="1037660.A0A066WB02"/>
<protein>
    <recommendedName>
        <fullName evidence="10">DNA-directed RNA polymerase</fullName>
        <ecNumber evidence="10">2.7.7.6</ecNumber>
    </recommendedName>
</protein>
<accession>A0A066WB02</accession>
<keyword evidence="7" id="KW-0496">Mitochondrion</keyword>
<dbReference type="GO" id="GO:0006390">
    <property type="term" value="P:mitochondrial transcription"/>
    <property type="evidence" value="ECO:0007669"/>
    <property type="project" value="TreeGrafter"/>
</dbReference>
<sequence>MLRVAGRRYDRRAPRRLAAGAISAPLSSQFVGTAVRHAATAAAAAVSVNHTASLDDYNHNQTPPRSHDAGGQLPSLSKRGSGTSHPSQPLFISNANRKTRLTRLPTPLPPETVDQHIKSSPFTRRNAASRTSAPASPSTTSSDATPQLNSDVYPAEQRHVLRSLFVHQAFYPTSQTIEDLAVLRTSLDAGLIWRAGKVFEGIRNEERSRWDSLERLIPQHHEANTEMSTWRASANSILQGQRLDKAMYEDMLSAYLFKAAAGENTEAKKEFIRRAIKLWEDMVQALSSSTGFTAAATTREGFAAREPPADARTAAIMLRGVGRLLRSWQPTLGAKPPFISMILPALQAHGVSLVDVLNSPVWSEFPPSWEAQITARARKAVETGEGTAAQDPQASVSGAKGAPSRAEVLSILIEEAKEQDDARIVSDLAALASRLSANGSKGGKEGRLAADMISTSHSRSEYSDEDALRPDERCDVPDLQPTLTTSPSSRYIPSEAAAEAPVDESTPGLPYNLHALQENLSAVAEARKRFSEPYARQRWFEGSAFEAARKRLRFSVEQMEKSGLKSVEMMGDKQLQRWMWDWYKALEVRLKADLEEMRILLEEDGQYQLRGSHVKGKNRSTASASAEEGGIPPAIKPKKAAEDAKDLFPLLTSIPVSQLALIPVLEIMRLLGTGGISDGMKTTRATVTIGRAVEEEKIAQSFKRRDAELKVSEGALGASSQASAAEEDSAIDAAMSSELVAAKTQRIMSEEDYTTPEARRKMRKLNEQSGMRGFWDKQDRWTQPMRARVGSYLVDELMKVATVKRSAKDREGRLWNEEHPAFYKSYQYLAGKRLGVVKVNDVVAQRLDRDTVRETLHPRRLPMLVPPRPWISHDQGGYYTESTSAMRFKDSAEQNSYLKLASDNGELDRVLAGLDVLGQTAWRINRKVFDVISEVWNTGEAVAKIPPRLVDVPEPVKPENYDTDMKAKNAYNMDVRRWAMTKAINHGMRCDINYKLEIARAFIGERFFQPHNMDFRGRAYPIPPNFNHMGNDMCRGLLKFDVAKPLGERGLRWLHIHLANLYGFDKASFSEREQWAKQHQAEVRESAANPLTGSRWWLNADDPWQCLATCFELVEAWDHPEGPEKYVSSLPVHQDGTCNGLQHYAALGGDLAGAKQVNLAGGDRPSDVYTGVADLVIDRLDEAAAQGDAIAQTLQGKVTRKVVKQTVMTTVYGVTFVGAKKQIARQLSERSDIPTDELWQISSYLAKLVLSQIGSLFSGATHIQKWLHHSARLIAKSIPADRVHHAISGQAVVSKKSRNADGVYIKSKGIVNKISKEQMTSVIWTTALGLPVVQPYRKSKKRQMSTRMQTVYINDPHINHEVSPKKQASAFPPNFIHSLDATHMILTALECHKAKLTFASVHDSYWTHACDIDTMSDFIRETFVMLHSNDILTKLRDEFLERFGDYKVPVFELKALAADGASLESSIASELLEPVNSILAKNLSGEEANLPIKLKSKQKQTAADSTSADAEEHEELEDVNDADSTESPATQSETVSKDEQLINAKFVALRDVLPPLPPKGTFDVNEIRESLYFFS</sequence>
<dbReference type="Gene3D" id="1.10.150.20">
    <property type="entry name" value="5' to 3' exonuclease, C-terminal subdomain"/>
    <property type="match status" value="1"/>
</dbReference>
<feature type="compositionally biased region" description="Polar residues" evidence="11">
    <location>
        <begin position="1525"/>
        <end position="1534"/>
    </location>
</feature>
<dbReference type="Gene3D" id="1.10.287.280">
    <property type="match status" value="1"/>
</dbReference>
<evidence type="ECO:0000313" key="13">
    <source>
        <dbReference type="EMBL" id="KDN47945.1"/>
    </source>
</evidence>
<evidence type="ECO:0000256" key="9">
    <source>
        <dbReference type="ARBA" id="ARBA00048552"/>
    </source>
</evidence>
<evidence type="ECO:0000256" key="10">
    <source>
        <dbReference type="RuleBase" id="RU003805"/>
    </source>
</evidence>
<comment type="similarity">
    <text evidence="2 10">Belongs to the phage and mitochondrial RNA polymerase family.</text>
</comment>
<dbReference type="HOGENOM" id="CLU_003364_0_0_1"/>
<dbReference type="InterPro" id="IPR043502">
    <property type="entry name" value="DNA/RNA_pol_sf"/>
</dbReference>
<dbReference type="FunFam" id="1.10.287.280:FF:000001">
    <property type="entry name" value="DNA-directed RNA polymerase"/>
    <property type="match status" value="1"/>
</dbReference>
<dbReference type="Pfam" id="PF14700">
    <property type="entry name" value="RPOL_N"/>
    <property type="match status" value="1"/>
</dbReference>
<organism evidence="13 14">
    <name type="scientific">Tilletiaria anomala (strain ATCC 24038 / CBS 436.72 / UBC 951)</name>
    <dbReference type="NCBI Taxonomy" id="1037660"/>
    <lineage>
        <taxon>Eukaryota</taxon>
        <taxon>Fungi</taxon>
        <taxon>Dikarya</taxon>
        <taxon>Basidiomycota</taxon>
        <taxon>Ustilaginomycotina</taxon>
        <taxon>Exobasidiomycetes</taxon>
        <taxon>Georgefischeriales</taxon>
        <taxon>Tilletiariaceae</taxon>
        <taxon>Tilletiaria</taxon>
    </lineage>
</organism>
<comment type="function">
    <text evidence="10">DNA-dependent RNA polymerase catalyzes the transcription of DNA into RNA using the four ribonucleoside triphosphates as substrates.</text>
</comment>
<reference evidence="13 14" key="1">
    <citation type="submission" date="2014-05" db="EMBL/GenBank/DDBJ databases">
        <title>Draft genome sequence of a rare smut relative, Tilletiaria anomala UBC 951.</title>
        <authorList>
            <consortium name="DOE Joint Genome Institute"/>
            <person name="Toome M."/>
            <person name="Kuo A."/>
            <person name="Henrissat B."/>
            <person name="Lipzen A."/>
            <person name="Tritt A."/>
            <person name="Yoshinaga Y."/>
            <person name="Zane M."/>
            <person name="Barry K."/>
            <person name="Grigoriev I.V."/>
            <person name="Spatafora J.W."/>
            <person name="Aimea M.C."/>
        </authorList>
    </citation>
    <scope>NUCLEOTIDE SEQUENCE [LARGE SCALE GENOMIC DNA]</scope>
    <source>
        <strain evidence="13 14">UBC 951</strain>
    </source>
</reference>
<feature type="compositionally biased region" description="Polar residues" evidence="11">
    <location>
        <begin position="1499"/>
        <end position="1508"/>
    </location>
</feature>
<dbReference type="InParanoid" id="A0A066WB02"/>
<evidence type="ECO:0000256" key="6">
    <source>
        <dbReference type="ARBA" id="ARBA00022946"/>
    </source>
</evidence>
<feature type="region of interest" description="Disordered" evidence="11">
    <location>
        <begin position="612"/>
        <end position="636"/>
    </location>
</feature>
<dbReference type="InterPro" id="IPR024075">
    <property type="entry name" value="DNA-dir_RNA_pol_helix_hairp_sf"/>
</dbReference>
<dbReference type="RefSeq" id="XP_013243964.1">
    <property type="nucleotide sequence ID" value="XM_013388510.1"/>
</dbReference>
<keyword evidence="4 10" id="KW-0808">Transferase</keyword>
<dbReference type="GO" id="GO:0001018">
    <property type="term" value="F:mitochondrial promoter sequence-specific DNA binding"/>
    <property type="evidence" value="ECO:0007669"/>
    <property type="project" value="TreeGrafter"/>
</dbReference>
<evidence type="ECO:0000256" key="5">
    <source>
        <dbReference type="ARBA" id="ARBA00022695"/>
    </source>
</evidence>